<evidence type="ECO:0000256" key="1">
    <source>
        <dbReference type="SAM" id="SignalP"/>
    </source>
</evidence>
<keyword evidence="1" id="KW-0732">Signal</keyword>
<accession>A0A1G9UZT7</accession>
<dbReference type="AlphaFoldDB" id="A0A1G9UZT7"/>
<feature type="signal peptide" evidence="1">
    <location>
        <begin position="1"/>
        <end position="32"/>
    </location>
</feature>
<dbReference type="RefSeq" id="WP_176780352.1">
    <property type="nucleotide sequence ID" value="NZ_FNHG01000017.1"/>
</dbReference>
<dbReference type="PANTHER" id="PTHR40590:SF1">
    <property type="entry name" value="CYTOPLASMIC PROTEIN"/>
    <property type="match status" value="1"/>
</dbReference>
<evidence type="ECO:0008006" key="4">
    <source>
        <dbReference type="Google" id="ProtNLM"/>
    </source>
</evidence>
<name>A0A1G9UZT7_9PROT</name>
<dbReference type="InterPro" id="IPR047111">
    <property type="entry name" value="YbaP-like"/>
</dbReference>
<organism evidence="2 3">
    <name type="scientific">Maricaulis salignorans</name>
    <dbReference type="NCBI Taxonomy" id="144026"/>
    <lineage>
        <taxon>Bacteria</taxon>
        <taxon>Pseudomonadati</taxon>
        <taxon>Pseudomonadota</taxon>
        <taxon>Alphaproteobacteria</taxon>
        <taxon>Maricaulales</taxon>
        <taxon>Maricaulaceae</taxon>
        <taxon>Maricaulis</taxon>
    </lineage>
</organism>
<dbReference type="Pfam" id="PF01963">
    <property type="entry name" value="TraB_PrgY_gumN"/>
    <property type="match status" value="1"/>
</dbReference>
<evidence type="ECO:0000313" key="2">
    <source>
        <dbReference type="EMBL" id="SDM65464.1"/>
    </source>
</evidence>
<gene>
    <name evidence="2" type="ORF">SAMN04488568_11728</name>
</gene>
<feature type="chain" id="PRO_5011552359" description="TraB family protein" evidence="1">
    <location>
        <begin position="33"/>
        <end position="313"/>
    </location>
</feature>
<dbReference type="CDD" id="cd14789">
    <property type="entry name" value="Tiki"/>
    <property type="match status" value="1"/>
</dbReference>
<proteinExistence type="predicted"/>
<reference evidence="2 3" key="1">
    <citation type="submission" date="2016-10" db="EMBL/GenBank/DDBJ databases">
        <authorList>
            <person name="de Groot N.N."/>
        </authorList>
    </citation>
    <scope>NUCLEOTIDE SEQUENCE [LARGE SCALE GENOMIC DNA]</scope>
    <source>
        <strain evidence="2 3">DSM 16077</strain>
    </source>
</reference>
<dbReference type="Proteomes" id="UP000199759">
    <property type="component" value="Unassembled WGS sequence"/>
</dbReference>
<protein>
    <recommendedName>
        <fullName evidence="4">TraB family protein</fullName>
    </recommendedName>
</protein>
<dbReference type="InterPro" id="IPR002816">
    <property type="entry name" value="TraB/PrgY/GumN_fam"/>
</dbReference>
<evidence type="ECO:0000313" key="3">
    <source>
        <dbReference type="Proteomes" id="UP000199759"/>
    </source>
</evidence>
<sequence length="313" mass="33822">MHRPIQFLHRLTSACGAMFVAAGLAFSGIVAAAQAQSVDYSGLEASPAMWRLADADSEIYLFGTFHLLPPSLDWQTDELRARLASADSLYLEADVQSDAAQARLQALVVQLGLNPQGVTLSSILDAEAVALLANVAPTVGATPQMLEPMRPWLAQIVLSVAQMQTLGLDPEAGVEKALLAAIAGSDTEVGYFETAEQQIRVLADLPDEVQVRGFAEGLREMERTPAMLDEMVRAWAAGDVEAIERIVNADMREETPEMYEALIVRRNQDWIPQILTLLDGEGTVFIAVGAAHLSGENGVVELLRESGITVERQ</sequence>
<dbReference type="EMBL" id="FNHG01000017">
    <property type="protein sequence ID" value="SDM65464.1"/>
    <property type="molecule type" value="Genomic_DNA"/>
</dbReference>
<dbReference type="STRING" id="144026.SAMN04488568_11728"/>
<keyword evidence="3" id="KW-1185">Reference proteome</keyword>
<dbReference type="PANTHER" id="PTHR40590">
    <property type="entry name" value="CYTOPLASMIC PROTEIN-RELATED"/>
    <property type="match status" value="1"/>
</dbReference>